<dbReference type="Gene3D" id="3.40.50.720">
    <property type="entry name" value="NAD(P)-binding Rossmann-like Domain"/>
    <property type="match status" value="1"/>
</dbReference>
<dbReference type="RefSeq" id="WP_067241484.1">
    <property type="nucleotide sequence ID" value="NZ_KQ948565.1"/>
</dbReference>
<evidence type="ECO:0000313" key="3">
    <source>
        <dbReference type="EMBL" id="KUN33434.1"/>
    </source>
</evidence>
<dbReference type="InterPro" id="IPR028939">
    <property type="entry name" value="P5C_Rdtase_cat_N"/>
</dbReference>
<dbReference type="Proteomes" id="UP000053271">
    <property type="component" value="Unassembled WGS sequence"/>
</dbReference>
<sequence length="198" mass="20702">MTDIAVLGNGRVGGTLAAALTRAGHEVRVADRTPGAAAEAARTARIVINATPGADSLDRLTTLREELRGKILVDVSNATVDGPDGLPADLVYPGSSLAEHLQEALPDTAVVKTLNTMLFPVMTAPATLTDAPDAFLSGDDPQAKETVRGLLVDLGWRTEWITDLGGIRTARATEAAILFVPHVIRASGFTPFAISIAR</sequence>
<name>A0A117QKJ9_9ACTN</name>
<gene>
    <name evidence="3" type="ORF">AQJ30_33825</name>
</gene>
<accession>A0A117QKJ9</accession>
<dbReference type="AlphaFoldDB" id="A0A117QKJ9"/>
<organism evidence="3 4">
    <name type="scientific">Streptomyces longwoodensis</name>
    <dbReference type="NCBI Taxonomy" id="68231"/>
    <lineage>
        <taxon>Bacteria</taxon>
        <taxon>Bacillati</taxon>
        <taxon>Actinomycetota</taxon>
        <taxon>Actinomycetes</taxon>
        <taxon>Kitasatosporales</taxon>
        <taxon>Streptomycetaceae</taxon>
        <taxon>Streptomyces</taxon>
    </lineage>
</organism>
<dbReference type="InterPro" id="IPR051267">
    <property type="entry name" value="STEAP_metalloreductase"/>
</dbReference>
<proteinExistence type="predicted"/>
<dbReference type="GO" id="GO:0016491">
    <property type="term" value="F:oxidoreductase activity"/>
    <property type="evidence" value="ECO:0007669"/>
    <property type="project" value="UniProtKB-KW"/>
</dbReference>
<keyword evidence="4" id="KW-1185">Reference proteome</keyword>
<dbReference type="STRING" id="68231.AQJ30_33825"/>
<reference evidence="3 4" key="1">
    <citation type="submission" date="2015-10" db="EMBL/GenBank/DDBJ databases">
        <title>Draft genome sequence of Streptomyces longwoodensis DSM 41677, type strain for the species Streptomyces longwoodensis.</title>
        <authorList>
            <person name="Ruckert C."/>
            <person name="Winkler A."/>
            <person name="Kalinowski J."/>
            <person name="Kampfer P."/>
            <person name="Glaeser S."/>
        </authorList>
    </citation>
    <scope>NUCLEOTIDE SEQUENCE [LARGE SCALE GENOMIC DNA]</scope>
    <source>
        <strain evidence="3 4">DSM 41677</strain>
    </source>
</reference>
<evidence type="ECO:0000313" key="4">
    <source>
        <dbReference type="Proteomes" id="UP000053271"/>
    </source>
</evidence>
<dbReference type="GeneID" id="91429560"/>
<dbReference type="Pfam" id="PF03807">
    <property type="entry name" value="F420_oxidored"/>
    <property type="match status" value="1"/>
</dbReference>
<evidence type="ECO:0000259" key="2">
    <source>
        <dbReference type="Pfam" id="PF03807"/>
    </source>
</evidence>
<dbReference type="InterPro" id="IPR036291">
    <property type="entry name" value="NAD(P)-bd_dom_sf"/>
</dbReference>
<dbReference type="SUPFAM" id="SSF51735">
    <property type="entry name" value="NAD(P)-binding Rossmann-fold domains"/>
    <property type="match status" value="1"/>
</dbReference>
<feature type="domain" description="Pyrroline-5-carboxylate reductase catalytic N-terminal" evidence="2">
    <location>
        <begin position="4"/>
        <end position="48"/>
    </location>
</feature>
<evidence type="ECO:0000256" key="1">
    <source>
        <dbReference type="ARBA" id="ARBA00023002"/>
    </source>
</evidence>
<dbReference type="PANTHER" id="PTHR14239">
    <property type="entry name" value="DUDULIN-RELATED"/>
    <property type="match status" value="1"/>
</dbReference>
<comment type="caution">
    <text evidence="3">The sequence shown here is derived from an EMBL/GenBank/DDBJ whole genome shotgun (WGS) entry which is preliminary data.</text>
</comment>
<protein>
    <submittedName>
        <fullName evidence="3">NADP oxidoreductase</fullName>
    </submittedName>
</protein>
<keyword evidence="1" id="KW-0560">Oxidoreductase</keyword>
<dbReference type="EMBL" id="LMWS01000053">
    <property type="protein sequence ID" value="KUN33434.1"/>
    <property type="molecule type" value="Genomic_DNA"/>
</dbReference>